<keyword evidence="2" id="KW-1185">Reference proteome</keyword>
<dbReference type="InterPro" id="IPR011990">
    <property type="entry name" value="TPR-like_helical_dom_sf"/>
</dbReference>
<proteinExistence type="predicted"/>
<dbReference type="SUPFAM" id="SSF48452">
    <property type="entry name" value="TPR-like"/>
    <property type="match status" value="1"/>
</dbReference>
<dbReference type="EMBL" id="CP003653">
    <property type="protein sequence ID" value="AFZ36087.1"/>
    <property type="molecule type" value="Genomic_DNA"/>
</dbReference>
<evidence type="ECO:0008006" key="3">
    <source>
        <dbReference type="Google" id="ProtNLM"/>
    </source>
</evidence>
<evidence type="ECO:0000313" key="1">
    <source>
        <dbReference type="EMBL" id="AFZ36087.1"/>
    </source>
</evidence>
<name>K9XWR2_STAC7</name>
<dbReference type="Proteomes" id="UP000010473">
    <property type="component" value="Chromosome"/>
</dbReference>
<dbReference type="AlphaFoldDB" id="K9XWR2"/>
<evidence type="ECO:0000313" key="2">
    <source>
        <dbReference type="Proteomes" id="UP000010473"/>
    </source>
</evidence>
<reference evidence="2" key="1">
    <citation type="journal article" date="2013" name="Proc. Natl. Acad. Sci. U.S.A.">
        <title>Improving the coverage of the cyanobacterial phylum using diversity-driven genome sequencing.</title>
        <authorList>
            <person name="Shih P.M."/>
            <person name="Wu D."/>
            <person name="Latifi A."/>
            <person name="Axen S.D."/>
            <person name="Fewer D.P."/>
            <person name="Talla E."/>
            <person name="Calteau A."/>
            <person name="Cai F."/>
            <person name="Tandeau de Marsac N."/>
            <person name="Rippka R."/>
            <person name="Herdman M."/>
            <person name="Sivonen K."/>
            <person name="Coursin T."/>
            <person name="Laurent T."/>
            <person name="Goodwin L."/>
            <person name="Nolan M."/>
            <person name="Davenport K.W."/>
            <person name="Han C.S."/>
            <person name="Rubin E.M."/>
            <person name="Eisen J.A."/>
            <person name="Woyke T."/>
            <person name="Gugger M."/>
            <person name="Kerfeld C.A."/>
        </authorList>
    </citation>
    <scope>NUCLEOTIDE SEQUENCE [LARGE SCALE GENOMIC DNA]</scope>
    <source>
        <strain evidence="2">ATCC 29371 / PCC 7437</strain>
    </source>
</reference>
<organism evidence="1 2">
    <name type="scientific">Stanieria cyanosphaera (strain ATCC 29371 / PCC 7437)</name>
    <dbReference type="NCBI Taxonomy" id="111780"/>
    <lineage>
        <taxon>Bacteria</taxon>
        <taxon>Bacillati</taxon>
        <taxon>Cyanobacteriota</taxon>
        <taxon>Cyanophyceae</taxon>
        <taxon>Pleurocapsales</taxon>
        <taxon>Dermocarpellaceae</taxon>
        <taxon>Stanieria</taxon>
    </lineage>
</organism>
<sequence length="63" mass="7461">MTTELKMIFRQFIFLRIQDSVASYDRAIEIKPDYVAFLVNRGNALYILKCYEEELASCDRGYK</sequence>
<accession>K9XWR2</accession>
<gene>
    <name evidence="1" type="ordered locus">Sta7437_2555</name>
</gene>
<dbReference type="Gene3D" id="1.25.40.10">
    <property type="entry name" value="Tetratricopeptide repeat domain"/>
    <property type="match status" value="1"/>
</dbReference>
<dbReference type="Pfam" id="PF13414">
    <property type="entry name" value="TPR_11"/>
    <property type="match status" value="1"/>
</dbReference>
<protein>
    <recommendedName>
        <fullName evidence="3">Tetratricopeptide TPR_1 repeat-containing protein</fullName>
    </recommendedName>
</protein>
<dbReference type="KEGG" id="scs:Sta7437_2555"/>
<dbReference type="STRING" id="111780.Sta7437_2555"/>
<dbReference type="HOGENOM" id="CLU_2883707_0_0_3"/>